<dbReference type="Proteomes" id="UP001157126">
    <property type="component" value="Unassembled WGS sequence"/>
</dbReference>
<feature type="transmembrane region" description="Helical" evidence="6">
    <location>
        <begin position="6"/>
        <end position="25"/>
    </location>
</feature>
<feature type="domain" description="Cytochrome c assembly protein" evidence="7">
    <location>
        <begin position="114"/>
        <end position="302"/>
    </location>
</feature>
<dbReference type="PANTHER" id="PTHR30071">
    <property type="entry name" value="HEME EXPORTER PROTEIN C"/>
    <property type="match status" value="1"/>
</dbReference>
<reference evidence="9" key="1">
    <citation type="journal article" date="2019" name="Int. J. Syst. Evol. Microbiol.">
        <title>The Global Catalogue of Microorganisms (GCM) 10K type strain sequencing project: providing services to taxonomists for standard genome sequencing and annotation.</title>
        <authorList>
            <consortium name="The Broad Institute Genomics Platform"/>
            <consortium name="The Broad Institute Genome Sequencing Center for Infectious Disease"/>
            <person name="Wu L."/>
            <person name="Ma J."/>
        </authorList>
    </citation>
    <scope>NUCLEOTIDE SEQUENCE [LARGE SCALE GENOMIC DNA]</scope>
    <source>
        <strain evidence="9">NBRC 113072</strain>
    </source>
</reference>
<evidence type="ECO:0000313" key="9">
    <source>
        <dbReference type="Proteomes" id="UP001157126"/>
    </source>
</evidence>
<dbReference type="InterPro" id="IPR017562">
    <property type="entry name" value="Cyt_c_biogenesis_CcsA"/>
</dbReference>
<gene>
    <name evidence="8" type="ORF">GCM10025883_43580</name>
</gene>
<keyword evidence="3" id="KW-0201">Cytochrome c-type biogenesis</keyword>
<keyword evidence="5 6" id="KW-0472">Membrane</keyword>
<organism evidence="8 9">
    <name type="scientific">Mobilicoccus caccae</name>
    <dbReference type="NCBI Taxonomy" id="1859295"/>
    <lineage>
        <taxon>Bacteria</taxon>
        <taxon>Bacillati</taxon>
        <taxon>Actinomycetota</taxon>
        <taxon>Actinomycetes</taxon>
        <taxon>Micrococcales</taxon>
        <taxon>Dermatophilaceae</taxon>
        <taxon>Mobilicoccus</taxon>
    </lineage>
</organism>
<evidence type="ECO:0000256" key="1">
    <source>
        <dbReference type="ARBA" id="ARBA00004141"/>
    </source>
</evidence>
<evidence type="ECO:0000256" key="6">
    <source>
        <dbReference type="SAM" id="Phobius"/>
    </source>
</evidence>
<protein>
    <recommendedName>
        <fullName evidence="7">Cytochrome c assembly protein domain-containing protein</fullName>
    </recommendedName>
</protein>
<feature type="transmembrane region" description="Helical" evidence="6">
    <location>
        <begin position="215"/>
        <end position="236"/>
    </location>
</feature>
<evidence type="ECO:0000256" key="5">
    <source>
        <dbReference type="ARBA" id="ARBA00023136"/>
    </source>
</evidence>
<evidence type="ECO:0000256" key="4">
    <source>
        <dbReference type="ARBA" id="ARBA00022989"/>
    </source>
</evidence>
<evidence type="ECO:0000313" key="8">
    <source>
        <dbReference type="EMBL" id="GMA42313.1"/>
    </source>
</evidence>
<sequence>MFDISQYCLVAAAILVAVALVAKIIGFARSSERSPDHAYSATGREGGVLLAERPAFASPETGHGAGSGEPHGFIWYGSRMTWLALAFLTASLAARAIVTGHGPFTNQHEFAVSFAWGMLVAYVWVEYRYKARTLALLVLPIAGAMLLYALSIDSEVRPLMPALQNNFLLTLHVATAVLAYGGAAVSFAAAALYLIRPHVKWNGLPSRDLLDEIGYRGALFTYPMLTAMLVLGAIWADIAWGRYWSWDPKETASLVTWLIYSAYLHARVVRDWRGNKAAYLLILGFAAVLFTYYGNLFFEGMHSYA</sequence>
<dbReference type="Pfam" id="PF01578">
    <property type="entry name" value="Cytochrom_C_asm"/>
    <property type="match status" value="1"/>
</dbReference>
<dbReference type="NCBIfam" id="TIGR03144">
    <property type="entry name" value="cytochr_II_ccsB"/>
    <property type="match status" value="1"/>
</dbReference>
<accession>A0ABQ6IYA3</accession>
<feature type="transmembrane region" description="Helical" evidence="6">
    <location>
        <begin position="110"/>
        <end position="127"/>
    </location>
</feature>
<evidence type="ECO:0000259" key="7">
    <source>
        <dbReference type="Pfam" id="PF01578"/>
    </source>
</evidence>
<dbReference type="InterPro" id="IPR002541">
    <property type="entry name" value="Cyt_c_assembly"/>
</dbReference>
<name>A0ABQ6IYA3_9MICO</name>
<evidence type="ECO:0000256" key="2">
    <source>
        <dbReference type="ARBA" id="ARBA00022692"/>
    </source>
</evidence>
<dbReference type="InterPro" id="IPR045062">
    <property type="entry name" value="Cyt_c_biogenesis_CcsA/CcmC"/>
</dbReference>
<proteinExistence type="predicted"/>
<feature type="transmembrane region" description="Helical" evidence="6">
    <location>
        <begin position="171"/>
        <end position="195"/>
    </location>
</feature>
<dbReference type="RefSeq" id="WP_284305750.1">
    <property type="nucleotide sequence ID" value="NZ_BSUO01000001.1"/>
</dbReference>
<keyword evidence="4 6" id="KW-1133">Transmembrane helix</keyword>
<feature type="transmembrane region" description="Helical" evidence="6">
    <location>
        <begin position="134"/>
        <end position="151"/>
    </location>
</feature>
<feature type="transmembrane region" description="Helical" evidence="6">
    <location>
        <begin position="278"/>
        <end position="298"/>
    </location>
</feature>
<comment type="subcellular location">
    <subcellularLocation>
        <location evidence="1">Membrane</location>
        <topology evidence="1">Multi-pass membrane protein</topology>
    </subcellularLocation>
</comment>
<dbReference type="EMBL" id="BSUO01000001">
    <property type="protein sequence ID" value="GMA42313.1"/>
    <property type="molecule type" value="Genomic_DNA"/>
</dbReference>
<comment type="caution">
    <text evidence="8">The sequence shown here is derived from an EMBL/GenBank/DDBJ whole genome shotgun (WGS) entry which is preliminary data.</text>
</comment>
<keyword evidence="9" id="KW-1185">Reference proteome</keyword>
<evidence type="ECO:0000256" key="3">
    <source>
        <dbReference type="ARBA" id="ARBA00022748"/>
    </source>
</evidence>
<dbReference type="PANTHER" id="PTHR30071:SF1">
    <property type="entry name" value="CYTOCHROME B_B6 PROTEIN-RELATED"/>
    <property type="match status" value="1"/>
</dbReference>
<keyword evidence="2 6" id="KW-0812">Transmembrane</keyword>
<feature type="transmembrane region" description="Helical" evidence="6">
    <location>
        <begin position="248"/>
        <end position="266"/>
    </location>
</feature>